<reference evidence="1" key="1">
    <citation type="submission" date="2022-06" db="EMBL/GenBank/DDBJ databases">
        <title>Phylogenomic reconstructions and comparative analyses of Kickxellomycotina fungi.</title>
        <authorList>
            <person name="Reynolds N.K."/>
            <person name="Stajich J.E."/>
            <person name="Barry K."/>
            <person name="Grigoriev I.V."/>
            <person name="Crous P."/>
            <person name="Smith M.E."/>
        </authorList>
    </citation>
    <scope>NUCLEOTIDE SEQUENCE</scope>
    <source>
        <strain evidence="1">RSA 2271</strain>
    </source>
</reference>
<proteinExistence type="predicted"/>
<comment type="caution">
    <text evidence="1">The sequence shown here is derived from an EMBL/GenBank/DDBJ whole genome shotgun (WGS) entry which is preliminary data.</text>
</comment>
<sequence>MLLRFVGASALLSCFALTGSGAAVGALDTCPKDILSCTRDDVDGCCSPKNGLVVLTQQWDTRVGPSDQFTMHGLWPDRCDGTYNGNRGCDPSRSYSNIADIIRGLDSQLYADMKTYWPSSKGDDNWFWEHEWTKHGTCVTTLNPSCYAEGTYTKHKEVIDYFRKALELRSQYDIYTALEKHGIVPTLNKTYDIKHFKDAIKAEYGAEATLSCRGSQLQEVQIVFRVRGKATYVPTDALRKDTCRKVRFAPKPVQR</sequence>
<protein>
    <submittedName>
        <fullName evidence="1">Uncharacterized protein</fullName>
    </submittedName>
</protein>
<organism evidence="1 2">
    <name type="scientific">Spiromyces aspiralis</name>
    <dbReference type="NCBI Taxonomy" id="68401"/>
    <lineage>
        <taxon>Eukaryota</taxon>
        <taxon>Fungi</taxon>
        <taxon>Fungi incertae sedis</taxon>
        <taxon>Zoopagomycota</taxon>
        <taxon>Kickxellomycotina</taxon>
        <taxon>Kickxellomycetes</taxon>
        <taxon>Kickxellales</taxon>
        <taxon>Kickxellaceae</taxon>
        <taxon>Spiromyces</taxon>
    </lineage>
</organism>
<gene>
    <name evidence="1" type="ORF">EV182_002189</name>
</gene>
<name>A0ACC1HFM1_9FUNG</name>
<dbReference type="Proteomes" id="UP001145114">
    <property type="component" value="Unassembled WGS sequence"/>
</dbReference>
<evidence type="ECO:0000313" key="1">
    <source>
        <dbReference type="EMBL" id="KAJ1674972.1"/>
    </source>
</evidence>
<keyword evidence="2" id="KW-1185">Reference proteome</keyword>
<dbReference type="EMBL" id="JAMZIH010005564">
    <property type="protein sequence ID" value="KAJ1674972.1"/>
    <property type="molecule type" value="Genomic_DNA"/>
</dbReference>
<accession>A0ACC1HFM1</accession>
<evidence type="ECO:0000313" key="2">
    <source>
        <dbReference type="Proteomes" id="UP001145114"/>
    </source>
</evidence>